<feature type="region of interest" description="Disordered" evidence="1">
    <location>
        <begin position="1"/>
        <end position="21"/>
    </location>
</feature>
<evidence type="ECO:0000313" key="4">
    <source>
        <dbReference type="Proteomes" id="UP000585474"/>
    </source>
</evidence>
<dbReference type="EMBL" id="BJWL01000001">
    <property type="protein sequence ID" value="GFY80843.1"/>
    <property type="molecule type" value="Genomic_DNA"/>
</dbReference>
<dbReference type="OrthoDB" id="1740536at2759"/>
<accession>A0A7J0E2T8</accession>
<feature type="domain" description="RNase H type-1" evidence="2">
    <location>
        <begin position="426"/>
        <end position="487"/>
    </location>
</feature>
<sequence>MRNHCLPKPSASSPLDNIARPMANTSQAPSLEGLHHEIHSMLLFLKIIYLTDLVDLAMKCPRAAIVPVESRNNSPPLYVLGEKGVPQNPAHLAKLQRQRARKETELLKDYVKRFNQAILKVEDPSDNVVIMAMMEGFCPSPLFNSLSKNIPETLSALLSKADKYIAVEELAEAKCRQRGKDDHKRKESNTRRSDYRERCSSSSKKGHAKNAHGLAEEEIYNLFSSFVDAHPPITFNNYNLRGLQLPHDDALVISAVIANFNVQRILVDNGISTSILFISAFDKMKIGLDKLHPFHTPLVGFEGNMTHPTRVDQVTSDLGDKATPNHHLARLHHGVGEVRGDQKIADAEMEPLRDEVEQSALVDPRETKNTKLLKEVTPISIHPNYSKRHVMIGTEHDSELRSALTHPPNPIKQTNGIRHTNWIESHNNEAEYKALLTRLRVVVEWGVDALNTFSDSQLVVNQIPKEENKKSDALANLASSFDFISNRNILLEFLTNLSIEVAKLVCQADTDPTWMEDIIAYLQNGMLPPDKLQAHQIQYRFAKFCILN</sequence>
<dbReference type="SUPFAM" id="SSF53098">
    <property type="entry name" value="Ribonuclease H-like"/>
    <property type="match status" value="1"/>
</dbReference>
<evidence type="ECO:0000259" key="2">
    <source>
        <dbReference type="Pfam" id="PF13456"/>
    </source>
</evidence>
<keyword evidence="4" id="KW-1185">Reference proteome</keyword>
<feature type="region of interest" description="Disordered" evidence="1">
    <location>
        <begin position="176"/>
        <end position="210"/>
    </location>
</feature>
<dbReference type="PANTHER" id="PTHR48475">
    <property type="entry name" value="RIBONUCLEASE H"/>
    <property type="match status" value="1"/>
</dbReference>
<protein>
    <recommendedName>
        <fullName evidence="2">RNase H type-1 domain-containing protein</fullName>
    </recommendedName>
</protein>
<dbReference type="Gene3D" id="3.30.420.10">
    <property type="entry name" value="Ribonuclease H-like superfamily/Ribonuclease H"/>
    <property type="match status" value="1"/>
</dbReference>
<dbReference type="Proteomes" id="UP000585474">
    <property type="component" value="Unassembled WGS sequence"/>
</dbReference>
<organism evidence="3 4">
    <name type="scientific">Actinidia rufa</name>
    <dbReference type="NCBI Taxonomy" id="165716"/>
    <lineage>
        <taxon>Eukaryota</taxon>
        <taxon>Viridiplantae</taxon>
        <taxon>Streptophyta</taxon>
        <taxon>Embryophyta</taxon>
        <taxon>Tracheophyta</taxon>
        <taxon>Spermatophyta</taxon>
        <taxon>Magnoliopsida</taxon>
        <taxon>eudicotyledons</taxon>
        <taxon>Gunneridae</taxon>
        <taxon>Pentapetalae</taxon>
        <taxon>asterids</taxon>
        <taxon>Ericales</taxon>
        <taxon>Actinidiaceae</taxon>
        <taxon>Actinidia</taxon>
    </lineage>
</organism>
<feature type="compositionally biased region" description="Basic and acidic residues" evidence="1">
    <location>
        <begin position="176"/>
        <end position="199"/>
    </location>
</feature>
<dbReference type="GO" id="GO:0004523">
    <property type="term" value="F:RNA-DNA hybrid ribonuclease activity"/>
    <property type="evidence" value="ECO:0007669"/>
    <property type="project" value="InterPro"/>
</dbReference>
<comment type="caution">
    <text evidence="3">The sequence shown here is derived from an EMBL/GenBank/DDBJ whole genome shotgun (WGS) entry which is preliminary data.</text>
</comment>
<dbReference type="Pfam" id="PF13456">
    <property type="entry name" value="RVT_3"/>
    <property type="match status" value="1"/>
</dbReference>
<dbReference type="PANTHER" id="PTHR48475:SF2">
    <property type="entry name" value="RIBONUCLEASE H"/>
    <property type="match status" value="1"/>
</dbReference>
<name>A0A7J0E2T8_9ERIC</name>
<evidence type="ECO:0000256" key="1">
    <source>
        <dbReference type="SAM" id="MobiDB-lite"/>
    </source>
</evidence>
<dbReference type="InterPro" id="IPR036397">
    <property type="entry name" value="RNaseH_sf"/>
</dbReference>
<reference evidence="3 4" key="1">
    <citation type="submission" date="2019-07" db="EMBL/GenBank/DDBJ databases">
        <title>De Novo Assembly of kiwifruit Actinidia rufa.</title>
        <authorList>
            <person name="Sugita-Konishi S."/>
            <person name="Sato K."/>
            <person name="Mori E."/>
            <person name="Abe Y."/>
            <person name="Kisaki G."/>
            <person name="Hamano K."/>
            <person name="Suezawa K."/>
            <person name="Otani M."/>
            <person name="Fukuda T."/>
            <person name="Manabe T."/>
            <person name="Gomi K."/>
            <person name="Tabuchi M."/>
            <person name="Akimitsu K."/>
            <person name="Kataoka I."/>
        </authorList>
    </citation>
    <scope>NUCLEOTIDE SEQUENCE [LARGE SCALE GENOMIC DNA]</scope>
    <source>
        <strain evidence="4">cv. Fuchu</strain>
    </source>
</reference>
<dbReference type="AlphaFoldDB" id="A0A7J0E2T8"/>
<proteinExistence type="predicted"/>
<dbReference type="InterPro" id="IPR012337">
    <property type="entry name" value="RNaseH-like_sf"/>
</dbReference>
<gene>
    <name evidence="3" type="ORF">Acr_01g0006520</name>
</gene>
<dbReference type="GO" id="GO:0003676">
    <property type="term" value="F:nucleic acid binding"/>
    <property type="evidence" value="ECO:0007669"/>
    <property type="project" value="InterPro"/>
</dbReference>
<dbReference type="InterPro" id="IPR002156">
    <property type="entry name" value="RNaseH_domain"/>
</dbReference>
<evidence type="ECO:0000313" key="3">
    <source>
        <dbReference type="EMBL" id="GFY80843.1"/>
    </source>
</evidence>